<gene>
    <name evidence="2" type="ORF">M5G11_26360</name>
</gene>
<feature type="coiled-coil region" evidence="1">
    <location>
        <begin position="403"/>
        <end position="430"/>
    </location>
</feature>
<sequence length="1184" mass="132085">MPLANATPSPLDALLSAHPDVLFMLNPAGADFYSVNFAGTQHRRFFSHARWQPSALRRHEVWLILAWAPDTQRISEFSTFRQTTDPVSRTRLINAVNTQFTHVRLGIPEGDGFCDEVAGPGLPLWADSSGGQANGAIGQVALIARICDPAFMPVFMAGEDKVFRHLAWRMPNRDLYDNDEDFRQATSLPGRGYANTWFALQVVDAEEDELLERVLIPFPPGMESWGNIALAVNQQLALVRVAFEVGVYRLLVKSAQHIVRWHIAPAAFAITERERMEAYFRCLSLRAVDDDKREQLIHQQYGQQHYGDLISTQQLRTVERMSPTECARELDMVAALRSPAELEQVSRSLLRCALPALQGKSTFELMPDILDGGLKPGEAARIPISEAAFTPMFWSFCHQSLALKGLTLACRKHQRTISRLENEREQKNGILVSIKRGESTLTRLQLQADIHALGALIADHQSQLSTLKQAEHEQHRELQLLERSAAREVGGSTPRGELIHAMHKAQELQLAKLMANPAGYIKDDFYTSLKNAYNAQQATPVDFHFDEPVGITFYRVVGTRTLSDGTAIDELQEVEEDVSFGDVLTGKVAIDPASANLRDNAWRFNPRQAREKIDFANHLEHANAEQALSAMVDAIKEDTLVAGVLRDGFRVNTEAALRKYRHQAMAQGDQAEFVACLGLALAALEQERSYQWSIPVLAQTQHEVPNLLLIRRAASAVTINDDALGWLVDVGEKAEGWGKLRPSYYGESGRRELYLGGEALARVCVEHMSLYDAWQFDKGAGHLCIVEQPLYLDRLHELTHLQLSHYKNPLVFKDLTGRVEDILLGVLCQSTKYSIEALILTRTEQAKPFIDRLLQMFSFGWSMLSFSLSTLGASKSVGALLALMIPSYAAVTSRAYLDYFVAQDALDYQLARTELVSSNLWYAVGQVGLIRKMGQRAVRVIHQAHPKPPPIPAPVHMEQIATTLWTFSKKLGIFKAISERAKTPSTRVAFGHVGQLFESKTLATLFAEHGAIAQILDGGLPAAAHDLRQQAPTDYFADLDQLISAYTQLEGSAYVARTAALERISSKLQHYLWLDATADLLPAEVALQQEVIGLGVTLLKHHARDLQRIYQALPTGDTPDVGAYFSARWVPIIAAGFAGFSRPDDRLDWLRLWDEEMLEARQTTSALMNASRTQLVREVVSRYS</sequence>
<evidence type="ECO:0000256" key="1">
    <source>
        <dbReference type="SAM" id="Coils"/>
    </source>
</evidence>
<accession>A0ABT5P0R2</accession>
<keyword evidence="3" id="KW-1185">Reference proteome</keyword>
<evidence type="ECO:0000313" key="3">
    <source>
        <dbReference type="Proteomes" id="UP001148203"/>
    </source>
</evidence>
<dbReference type="Proteomes" id="UP001148203">
    <property type="component" value="Unassembled WGS sequence"/>
</dbReference>
<keyword evidence="1" id="KW-0175">Coiled coil</keyword>
<dbReference type="EMBL" id="JAMDGY010000121">
    <property type="protein sequence ID" value="MDD0994047.1"/>
    <property type="molecule type" value="Genomic_DNA"/>
</dbReference>
<protein>
    <submittedName>
        <fullName evidence="2">Uncharacterized protein</fullName>
    </submittedName>
</protein>
<evidence type="ECO:0000313" key="2">
    <source>
        <dbReference type="EMBL" id="MDD0994047.1"/>
    </source>
</evidence>
<dbReference type="RefSeq" id="WP_273913949.1">
    <property type="nucleotide sequence ID" value="NZ_JAMDGX010000121.1"/>
</dbReference>
<organism evidence="2 3">
    <name type="scientific">Pseudomonas fontis</name>
    <dbReference type="NCBI Taxonomy" id="2942633"/>
    <lineage>
        <taxon>Bacteria</taxon>
        <taxon>Pseudomonadati</taxon>
        <taxon>Pseudomonadota</taxon>
        <taxon>Gammaproteobacteria</taxon>
        <taxon>Pseudomonadales</taxon>
        <taxon>Pseudomonadaceae</taxon>
        <taxon>Pseudomonas</taxon>
    </lineage>
</organism>
<reference evidence="2 3" key="1">
    <citation type="submission" date="2022-05" db="EMBL/GenBank/DDBJ databases">
        <title>Novel Pseudomonas spp. Isolated from a Rainbow Trout Aquaculture Facility.</title>
        <authorList>
            <person name="Testerman T."/>
            <person name="Graf J."/>
        </authorList>
    </citation>
    <scope>NUCLEOTIDE SEQUENCE [LARGE SCALE GENOMIC DNA]</scope>
    <source>
        <strain evidence="2 3">ID681</strain>
    </source>
</reference>
<proteinExistence type="predicted"/>
<comment type="caution">
    <text evidence="2">The sequence shown here is derived from an EMBL/GenBank/DDBJ whole genome shotgun (WGS) entry which is preliminary data.</text>
</comment>
<name>A0ABT5P0R2_9PSED</name>